<evidence type="ECO:0000313" key="2">
    <source>
        <dbReference type="EMBL" id="CAA9408689.1"/>
    </source>
</evidence>
<feature type="non-terminal residue" evidence="2">
    <location>
        <position position="1"/>
    </location>
</feature>
<evidence type="ECO:0000256" key="1">
    <source>
        <dbReference type="SAM" id="MobiDB-lite"/>
    </source>
</evidence>
<reference evidence="2" key="1">
    <citation type="submission" date="2020-02" db="EMBL/GenBank/DDBJ databases">
        <authorList>
            <person name="Meier V. D."/>
        </authorList>
    </citation>
    <scope>NUCLEOTIDE SEQUENCE</scope>
    <source>
        <strain evidence="2">AVDCRST_MAG75</strain>
    </source>
</reference>
<feature type="region of interest" description="Disordered" evidence="1">
    <location>
        <begin position="1"/>
        <end position="27"/>
    </location>
</feature>
<name>A0A6J4PCA2_9ACTN</name>
<sequence length="45" mass="4409">GGSAVPAVAGGPGDAGGRRVPAADLTGPDLCGSWGQCRRRDPYLA</sequence>
<organism evidence="2">
    <name type="scientific">uncultured Propionibacteriaceae bacterium</name>
    <dbReference type="NCBI Taxonomy" id="257457"/>
    <lineage>
        <taxon>Bacteria</taxon>
        <taxon>Bacillati</taxon>
        <taxon>Actinomycetota</taxon>
        <taxon>Actinomycetes</taxon>
        <taxon>Propionibacteriales</taxon>
        <taxon>Propionibacteriaceae</taxon>
        <taxon>environmental samples</taxon>
    </lineage>
</organism>
<proteinExistence type="predicted"/>
<accession>A0A6J4PCA2</accession>
<dbReference type="AlphaFoldDB" id="A0A6J4PCA2"/>
<gene>
    <name evidence="2" type="ORF">AVDCRST_MAG75-2605</name>
</gene>
<dbReference type="EMBL" id="CADCUO010000184">
    <property type="protein sequence ID" value="CAA9408689.1"/>
    <property type="molecule type" value="Genomic_DNA"/>
</dbReference>
<protein>
    <submittedName>
        <fullName evidence="2">Segregation and condensation protein B</fullName>
    </submittedName>
</protein>
<feature type="non-terminal residue" evidence="2">
    <location>
        <position position="45"/>
    </location>
</feature>